<evidence type="ECO:0000256" key="5">
    <source>
        <dbReference type="ARBA" id="ARBA00022692"/>
    </source>
</evidence>
<dbReference type="Proteomes" id="UP000292958">
    <property type="component" value="Unassembled WGS sequence"/>
</dbReference>
<comment type="similarity">
    <text evidence="2">Belongs to the YtcA family.</text>
</comment>
<comment type="subcellular location">
    <subcellularLocation>
        <location evidence="1">Membrane</location>
        <topology evidence="1">Multi-pass membrane protein</topology>
    </subcellularLocation>
</comment>
<keyword evidence="7 11" id="KW-1133">Transmembrane helix</keyword>
<accession>A0A4Q7Z199</accession>
<keyword evidence="8 11" id="KW-0472">Membrane</keyword>
<sequence>MTKVRLFGVTVTCLLCTGCSRAPSISIIGSFFPAWMVCLIAGVVLAFAVRYLLLRYRLESEVGPVALFYPCVVAASTCLLWLIFFR</sequence>
<dbReference type="Pfam" id="PF17090">
    <property type="entry name" value="Ytca"/>
    <property type="match status" value="1"/>
</dbReference>
<evidence type="ECO:0000256" key="1">
    <source>
        <dbReference type="ARBA" id="ARBA00004141"/>
    </source>
</evidence>
<feature type="transmembrane region" description="Helical" evidence="11">
    <location>
        <begin position="31"/>
        <end position="53"/>
    </location>
</feature>
<evidence type="ECO:0000256" key="6">
    <source>
        <dbReference type="ARBA" id="ARBA00022729"/>
    </source>
</evidence>
<evidence type="ECO:0000256" key="3">
    <source>
        <dbReference type="ARBA" id="ARBA00021237"/>
    </source>
</evidence>
<evidence type="ECO:0000256" key="10">
    <source>
        <dbReference type="ARBA" id="ARBA00023288"/>
    </source>
</evidence>
<dbReference type="OrthoDB" id="123105at2"/>
<dbReference type="EMBL" id="SHKW01000001">
    <property type="protein sequence ID" value="RZU43644.1"/>
    <property type="molecule type" value="Genomic_DNA"/>
</dbReference>
<dbReference type="GO" id="GO:0016020">
    <property type="term" value="C:membrane"/>
    <property type="evidence" value="ECO:0007669"/>
    <property type="project" value="UniProtKB-SubCell"/>
</dbReference>
<keyword evidence="13" id="KW-1185">Reference proteome</keyword>
<evidence type="ECO:0000256" key="7">
    <source>
        <dbReference type="ARBA" id="ARBA00022989"/>
    </source>
</evidence>
<keyword evidence="10" id="KW-0449">Lipoprotein</keyword>
<evidence type="ECO:0000256" key="11">
    <source>
        <dbReference type="SAM" id="Phobius"/>
    </source>
</evidence>
<proteinExistence type="inferred from homology"/>
<reference evidence="12 13" key="1">
    <citation type="submission" date="2019-02" db="EMBL/GenBank/DDBJ databases">
        <title>Genomic Encyclopedia of Archaeal and Bacterial Type Strains, Phase II (KMG-II): from individual species to whole genera.</title>
        <authorList>
            <person name="Goeker M."/>
        </authorList>
    </citation>
    <scope>NUCLEOTIDE SEQUENCE [LARGE SCALE GENOMIC DNA]</scope>
    <source>
        <strain evidence="12 13">DSM 18101</strain>
    </source>
</reference>
<evidence type="ECO:0000256" key="4">
    <source>
        <dbReference type="ARBA" id="ARBA00022475"/>
    </source>
</evidence>
<protein>
    <recommendedName>
        <fullName evidence="3">Uncharacterized protein YtcA</fullName>
    </recommendedName>
</protein>
<feature type="transmembrane region" description="Helical" evidence="11">
    <location>
        <begin position="65"/>
        <end position="84"/>
    </location>
</feature>
<gene>
    <name evidence="12" type="ORF">BDD14_5328</name>
</gene>
<evidence type="ECO:0000313" key="13">
    <source>
        <dbReference type="Proteomes" id="UP000292958"/>
    </source>
</evidence>
<keyword evidence="5 11" id="KW-0812">Transmembrane</keyword>
<dbReference type="AlphaFoldDB" id="A0A4Q7Z199"/>
<comment type="caution">
    <text evidence="12">The sequence shown here is derived from an EMBL/GenBank/DDBJ whole genome shotgun (WGS) entry which is preliminary data.</text>
</comment>
<evidence type="ECO:0000256" key="2">
    <source>
        <dbReference type="ARBA" id="ARBA00008208"/>
    </source>
</evidence>
<evidence type="ECO:0000256" key="8">
    <source>
        <dbReference type="ARBA" id="ARBA00023136"/>
    </source>
</evidence>
<organism evidence="12 13">
    <name type="scientific">Edaphobacter modestus</name>
    <dbReference type="NCBI Taxonomy" id="388466"/>
    <lineage>
        <taxon>Bacteria</taxon>
        <taxon>Pseudomonadati</taxon>
        <taxon>Acidobacteriota</taxon>
        <taxon>Terriglobia</taxon>
        <taxon>Terriglobales</taxon>
        <taxon>Acidobacteriaceae</taxon>
        <taxon>Edaphobacter</taxon>
    </lineage>
</organism>
<evidence type="ECO:0000256" key="9">
    <source>
        <dbReference type="ARBA" id="ARBA00023139"/>
    </source>
</evidence>
<evidence type="ECO:0000313" key="12">
    <source>
        <dbReference type="EMBL" id="RZU43644.1"/>
    </source>
</evidence>
<keyword evidence="4" id="KW-1003">Cell membrane</keyword>
<dbReference type="RefSeq" id="WP_130422348.1">
    <property type="nucleotide sequence ID" value="NZ_SHKW01000001.1"/>
</dbReference>
<dbReference type="InterPro" id="IPR031381">
    <property type="entry name" value="YtcA"/>
</dbReference>
<keyword evidence="9" id="KW-0564">Palmitate</keyword>
<keyword evidence="6" id="KW-0732">Signal</keyword>
<name>A0A4Q7Z199_9BACT</name>